<name>A0ABU3P6J8_9BURK</name>
<proteinExistence type="predicted"/>
<feature type="domain" description="Pvc16 N-terminal" evidence="1">
    <location>
        <begin position="8"/>
        <end position="185"/>
    </location>
</feature>
<dbReference type="Pfam" id="PF14065">
    <property type="entry name" value="Pvc16_N"/>
    <property type="match status" value="1"/>
</dbReference>
<protein>
    <submittedName>
        <fullName evidence="2">DUF4255 domain-containing protein</fullName>
    </submittedName>
</protein>
<gene>
    <name evidence="2" type="ORF">RQP53_02780</name>
</gene>
<organism evidence="2 3">
    <name type="scientific">Roseateles aquae</name>
    <dbReference type="NCBI Taxonomy" id="3077235"/>
    <lineage>
        <taxon>Bacteria</taxon>
        <taxon>Pseudomonadati</taxon>
        <taxon>Pseudomonadota</taxon>
        <taxon>Betaproteobacteria</taxon>
        <taxon>Burkholderiales</taxon>
        <taxon>Sphaerotilaceae</taxon>
        <taxon>Roseateles</taxon>
    </lineage>
</organism>
<comment type="caution">
    <text evidence="2">The sequence shown here is derived from an EMBL/GenBank/DDBJ whole genome shotgun (WGS) entry which is preliminary data.</text>
</comment>
<evidence type="ECO:0000313" key="3">
    <source>
        <dbReference type="Proteomes" id="UP001246372"/>
    </source>
</evidence>
<sequence>MIDAALTQIAGQLNQHLRQRFQVSEDLAVLSNLHEQNGTAVPIVANKLVIFLAGVERDTMAHRSNSSSNTATRVGSAQLRQQEPVFLNLLMMCAANFSGTNYPEALKFLSGAIGFFQATPVIDHHNAPTLDRRLERLILNIENLSSSEMHSLWGIHSGRYLPSVLYRVRMVSVDSEQILGRDQPIRVGDVRGLS</sequence>
<dbReference type="Proteomes" id="UP001246372">
    <property type="component" value="Unassembled WGS sequence"/>
</dbReference>
<dbReference type="EMBL" id="JAVXZY010000001">
    <property type="protein sequence ID" value="MDT8998196.1"/>
    <property type="molecule type" value="Genomic_DNA"/>
</dbReference>
<evidence type="ECO:0000313" key="2">
    <source>
        <dbReference type="EMBL" id="MDT8998196.1"/>
    </source>
</evidence>
<keyword evidence="3" id="KW-1185">Reference proteome</keyword>
<reference evidence="2" key="1">
    <citation type="submission" date="2023-09" db="EMBL/GenBank/DDBJ databases">
        <title>Paucibacter sp. APW11 Genome sequencing and assembly.</title>
        <authorList>
            <person name="Kim I."/>
        </authorList>
    </citation>
    <scope>NUCLEOTIDE SEQUENCE</scope>
    <source>
        <strain evidence="2">APW11</strain>
    </source>
</reference>
<dbReference type="InterPro" id="IPR025351">
    <property type="entry name" value="Pvc16_N"/>
</dbReference>
<dbReference type="RefSeq" id="WP_315648508.1">
    <property type="nucleotide sequence ID" value="NZ_JAVXZY010000001.1"/>
</dbReference>
<evidence type="ECO:0000259" key="1">
    <source>
        <dbReference type="Pfam" id="PF14065"/>
    </source>
</evidence>
<accession>A0ABU3P6J8</accession>